<proteinExistence type="predicted"/>
<dbReference type="PANTHER" id="PTHR46361:SF3">
    <property type="entry name" value="ELECTRON CARRIER_ PROTEIN DISULFIDE OXIDOREDUCTASE"/>
    <property type="match status" value="1"/>
</dbReference>
<dbReference type="AlphaFoldDB" id="A0A518JST3"/>
<dbReference type="KEGG" id="rcf:Poly24_23050"/>
<dbReference type="OrthoDB" id="526867at2"/>
<reference evidence="3 4" key="1">
    <citation type="submission" date="2019-02" db="EMBL/GenBank/DDBJ databases">
        <title>Deep-cultivation of Planctomycetes and their phenomic and genomic characterization uncovers novel biology.</title>
        <authorList>
            <person name="Wiegand S."/>
            <person name="Jogler M."/>
            <person name="Boedeker C."/>
            <person name="Pinto D."/>
            <person name="Vollmers J."/>
            <person name="Rivas-Marin E."/>
            <person name="Kohn T."/>
            <person name="Peeters S.H."/>
            <person name="Heuer A."/>
            <person name="Rast P."/>
            <person name="Oberbeckmann S."/>
            <person name="Bunk B."/>
            <person name="Jeske O."/>
            <person name="Meyerdierks A."/>
            <person name="Storesund J.E."/>
            <person name="Kallscheuer N."/>
            <person name="Luecker S."/>
            <person name="Lage O.M."/>
            <person name="Pohl T."/>
            <person name="Merkel B.J."/>
            <person name="Hornburger P."/>
            <person name="Mueller R.-W."/>
            <person name="Bruemmer F."/>
            <person name="Labrenz M."/>
            <person name="Spormann A.M."/>
            <person name="Op den Camp H."/>
            <person name="Overmann J."/>
            <person name="Amann R."/>
            <person name="Jetten M.S.M."/>
            <person name="Mascher T."/>
            <person name="Medema M.H."/>
            <person name="Devos D.P."/>
            <person name="Kaster A.-K."/>
            <person name="Ovreas L."/>
            <person name="Rohde M."/>
            <person name="Galperin M.Y."/>
            <person name="Jogler C."/>
        </authorList>
    </citation>
    <scope>NUCLEOTIDE SEQUENCE [LARGE SCALE GENOMIC DNA]</scope>
    <source>
        <strain evidence="3 4">Poly24</strain>
    </source>
</reference>
<keyword evidence="1" id="KW-0732">Signal</keyword>
<dbReference type="Pfam" id="PF04784">
    <property type="entry name" value="DUF547"/>
    <property type="match status" value="1"/>
</dbReference>
<dbReference type="InterPro" id="IPR006869">
    <property type="entry name" value="DUF547"/>
</dbReference>
<keyword evidence="4" id="KW-1185">Reference proteome</keyword>
<feature type="domain" description="DUF547" evidence="2">
    <location>
        <begin position="97"/>
        <end position="204"/>
    </location>
</feature>
<dbReference type="EMBL" id="CP036348">
    <property type="protein sequence ID" value="QDV68595.1"/>
    <property type="molecule type" value="Genomic_DNA"/>
</dbReference>
<name>A0A518JST3_9BACT</name>
<dbReference type="Proteomes" id="UP000315082">
    <property type="component" value="Chromosome"/>
</dbReference>
<sequence precursor="true">MIRKLTTLGLVTFLTFAASLSTALAGSAVYVGTRVAQARQVSIDKIDHAAWDALTRKYVDTDGMVNYRGLKASAADMQALASYLQTLSTANPSLPASSDATLAFWINAYNAVTVHGILREYPTTSIRNHTAKLWGYNIWKDLQLYVGGKPYSLDQIEHEVLRKKGEPRIHFAIVCASIGCPRLLNEAYVADRLQEQLQLNAKDFFARSQNFRFDPANRRVQLSSILDWFGEDFGGDQAAQLKRIAEWLPSQAAQAAARQNAVSISYLDYNWNLNSQ</sequence>
<evidence type="ECO:0000259" key="2">
    <source>
        <dbReference type="Pfam" id="PF04784"/>
    </source>
</evidence>
<evidence type="ECO:0000256" key="1">
    <source>
        <dbReference type="SAM" id="SignalP"/>
    </source>
</evidence>
<dbReference type="PANTHER" id="PTHR46361">
    <property type="entry name" value="ELECTRON CARRIER/ PROTEIN DISULFIDE OXIDOREDUCTASE"/>
    <property type="match status" value="1"/>
</dbReference>
<evidence type="ECO:0000313" key="3">
    <source>
        <dbReference type="EMBL" id="QDV68595.1"/>
    </source>
</evidence>
<organism evidence="3 4">
    <name type="scientific">Rosistilla carotiformis</name>
    <dbReference type="NCBI Taxonomy" id="2528017"/>
    <lineage>
        <taxon>Bacteria</taxon>
        <taxon>Pseudomonadati</taxon>
        <taxon>Planctomycetota</taxon>
        <taxon>Planctomycetia</taxon>
        <taxon>Pirellulales</taxon>
        <taxon>Pirellulaceae</taxon>
        <taxon>Rosistilla</taxon>
    </lineage>
</organism>
<evidence type="ECO:0000313" key="4">
    <source>
        <dbReference type="Proteomes" id="UP000315082"/>
    </source>
</evidence>
<dbReference type="RefSeq" id="WP_145094689.1">
    <property type="nucleotide sequence ID" value="NZ_CP036348.1"/>
</dbReference>
<feature type="signal peptide" evidence="1">
    <location>
        <begin position="1"/>
        <end position="25"/>
    </location>
</feature>
<protein>
    <recommendedName>
        <fullName evidence="2">DUF547 domain-containing protein</fullName>
    </recommendedName>
</protein>
<gene>
    <name evidence="3" type="ORF">Poly24_23050</name>
</gene>
<feature type="chain" id="PRO_5022131590" description="DUF547 domain-containing protein" evidence="1">
    <location>
        <begin position="26"/>
        <end position="276"/>
    </location>
</feature>
<accession>A0A518JST3</accession>